<dbReference type="Pfam" id="PF09357">
    <property type="entry name" value="RteC"/>
    <property type="match status" value="1"/>
</dbReference>
<evidence type="ECO:0000313" key="2">
    <source>
        <dbReference type="Proteomes" id="UP001597011"/>
    </source>
</evidence>
<comment type="caution">
    <text evidence="1">The sequence shown here is derived from an EMBL/GenBank/DDBJ whole genome shotgun (WGS) entry which is preliminary data.</text>
</comment>
<reference evidence="2" key="1">
    <citation type="journal article" date="2019" name="Int. J. Syst. Evol. Microbiol.">
        <title>The Global Catalogue of Microorganisms (GCM) 10K type strain sequencing project: providing services to taxonomists for standard genome sequencing and annotation.</title>
        <authorList>
            <consortium name="The Broad Institute Genomics Platform"/>
            <consortium name="The Broad Institute Genome Sequencing Center for Infectious Disease"/>
            <person name="Wu L."/>
            <person name="Ma J."/>
        </authorList>
    </citation>
    <scope>NUCLEOTIDE SEQUENCE [LARGE SCALE GENOMIC DNA]</scope>
    <source>
        <strain evidence="2">CCUG 60529</strain>
    </source>
</reference>
<name>A0ABW3BWT6_9FLAO</name>
<sequence>MDHPSKVENFKHQLSAVENSNTSTLKKSQEAIMLCRDLLSGLKQDIKQNPFNSIADEIGFFKETKQIPLSNLIYHLEIYAFESLFLKATKKMQQKLLEKAQNKAHRFFIDHLDFMNYIEQGQTHLDSHYFTRNHSSHLSMMQAQDYFFDMDFNTSHDLLLGKTNAFKRFSSYLANHNTCNGNSIGPKETQLKWTSSKVALTELIYALYHSHVINYGNSDIKDIAMVLQNSFNFELGDFYKTYSDIRGRKNDRTKFLDELSISLVSAMERRDS</sequence>
<proteinExistence type="predicted"/>
<gene>
    <name evidence="1" type="ORF">ACFQ0I_16635</name>
</gene>
<evidence type="ECO:0000313" key="1">
    <source>
        <dbReference type="EMBL" id="MFD0837408.1"/>
    </source>
</evidence>
<keyword evidence="2" id="KW-1185">Reference proteome</keyword>
<dbReference type="InterPro" id="IPR018534">
    <property type="entry name" value="Tet_reg_excision_RteC"/>
</dbReference>
<dbReference type="EMBL" id="JBHTIB010000037">
    <property type="protein sequence ID" value="MFD0837408.1"/>
    <property type="molecule type" value="Genomic_DNA"/>
</dbReference>
<organism evidence="1 2">
    <name type="scientific">Mariniflexile aquimaris</name>
    <dbReference type="NCBI Taxonomy" id="881009"/>
    <lineage>
        <taxon>Bacteria</taxon>
        <taxon>Pseudomonadati</taxon>
        <taxon>Bacteroidota</taxon>
        <taxon>Flavobacteriia</taxon>
        <taxon>Flavobacteriales</taxon>
        <taxon>Flavobacteriaceae</taxon>
        <taxon>Mariniflexile</taxon>
    </lineage>
</organism>
<dbReference type="RefSeq" id="WP_379944103.1">
    <property type="nucleotide sequence ID" value="NZ_JBHTIB010000037.1"/>
</dbReference>
<dbReference type="Proteomes" id="UP001597011">
    <property type="component" value="Unassembled WGS sequence"/>
</dbReference>
<accession>A0ABW3BWT6</accession>
<protein>
    <submittedName>
        <fullName evidence="1">RteC domain-containing protein</fullName>
    </submittedName>
</protein>